<accession>E6X748</accession>
<dbReference type="AlphaFoldDB" id="E6X748"/>
<name>E6X748_CELAD</name>
<reference evidence="1 2" key="1">
    <citation type="journal article" date="2010" name="Stand. Genomic Sci.">
        <title>Complete genome sequence of Cellulophaga algicola type strain (IC166).</title>
        <authorList>
            <person name="Abt B."/>
            <person name="Lu M."/>
            <person name="Misra M."/>
            <person name="Han C."/>
            <person name="Nolan M."/>
            <person name="Lucas S."/>
            <person name="Hammon N."/>
            <person name="Deshpande S."/>
            <person name="Cheng J.F."/>
            <person name="Tapia R."/>
            <person name="Goodwin L."/>
            <person name="Pitluck S."/>
            <person name="Liolios K."/>
            <person name="Pagani I."/>
            <person name="Ivanova N."/>
            <person name="Mavromatis K."/>
            <person name="Ovchinikova G."/>
            <person name="Pati A."/>
            <person name="Chen A."/>
            <person name="Palaniappan K."/>
            <person name="Land M."/>
            <person name="Hauser L."/>
            <person name="Chang Y.J."/>
            <person name="Jeffries C.D."/>
            <person name="Detter J.C."/>
            <person name="Brambilla E."/>
            <person name="Rohde M."/>
            <person name="Tindall B.J."/>
            <person name="Goker M."/>
            <person name="Woyke T."/>
            <person name="Bristow J."/>
            <person name="Eisen J.A."/>
            <person name="Markowitz V."/>
            <person name="Hugenholtz P."/>
            <person name="Kyrpides N.C."/>
            <person name="Klenk H.P."/>
            <person name="Lapidus A."/>
        </authorList>
    </citation>
    <scope>NUCLEOTIDE SEQUENCE [LARGE SCALE GENOMIC DNA]</scope>
    <source>
        <strain evidence="2">DSM 14237 / IC166 / ACAM 630</strain>
    </source>
</reference>
<evidence type="ECO:0000313" key="1">
    <source>
        <dbReference type="EMBL" id="ADV47497.1"/>
    </source>
</evidence>
<protein>
    <submittedName>
        <fullName evidence="1">Uncharacterized protein</fullName>
    </submittedName>
</protein>
<dbReference type="Proteomes" id="UP000008634">
    <property type="component" value="Chromosome"/>
</dbReference>
<dbReference type="HOGENOM" id="CLU_2354628_0_0_10"/>
<gene>
    <name evidence="1" type="ordered locus">Celal_0144</name>
</gene>
<sequence>MNGKLLIGNEQLIGDCKIFKTEYLGALSSGGIGLITNDWSDNNIIYEFQPDGDLIVYEDFPGGNSSVGTNHSAGKYSYELVYDFLYENSESKVLIL</sequence>
<keyword evidence="2" id="KW-1185">Reference proteome</keyword>
<evidence type="ECO:0000313" key="2">
    <source>
        <dbReference type="Proteomes" id="UP000008634"/>
    </source>
</evidence>
<dbReference type="EMBL" id="CP002453">
    <property type="protein sequence ID" value="ADV47497.1"/>
    <property type="molecule type" value="Genomic_DNA"/>
</dbReference>
<dbReference type="OrthoDB" id="713995at2"/>
<proteinExistence type="predicted"/>
<dbReference type="RefSeq" id="WP_013548996.1">
    <property type="nucleotide sequence ID" value="NC_014934.1"/>
</dbReference>
<dbReference type="KEGG" id="cao:Celal_0144"/>
<organism evidence="1 2">
    <name type="scientific">Cellulophaga algicola (strain DSM 14237 / IC166 / ACAM 630)</name>
    <dbReference type="NCBI Taxonomy" id="688270"/>
    <lineage>
        <taxon>Bacteria</taxon>
        <taxon>Pseudomonadati</taxon>
        <taxon>Bacteroidota</taxon>
        <taxon>Flavobacteriia</taxon>
        <taxon>Flavobacteriales</taxon>
        <taxon>Flavobacteriaceae</taxon>
        <taxon>Cellulophaga</taxon>
    </lineage>
</organism>